<dbReference type="OrthoDB" id="6464714at2759"/>
<feature type="non-terminal residue" evidence="2">
    <location>
        <position position="1"/>
    </location>
</feature>
<feature type="transmembrane region" description="Helical" evidence="1">
    <location>
        <begin position="12"/>
        <end position="31"/>
    </location>
</feature>
<keyword evidence="1" id="KW-1133">Transmembrane helix</keyword>
<protein>
    <submittedName>
        <fullName evidence="2">Uncharacterized protein</fullName>
    </submittedName>
</protein>
<comment type="caution">
    <text evidence="2">The sequence shown here is derived from an EMBL/GenBank/DDBJ whole genome shotgun (WGS) entry which is preliminary data.</text>
</comment>
<reference evidence="2 3" key="1">
    <citation type="journal article" date="2019" name="Sci. Rep.">
        <title>Orb-weaving spider Araneus ventricosus genome elucidates the spidroin gene catalogue.</title>
        <authorList>
            <person name="Kono N."/>
            <person name="Nakamura H."/>
            <person name="Ohtoshi R."/>
            <person name="Moran D.A.P."/>
            <person name="Shinohara A."/>
            <person name="Yoshida Y."/>
            <person name="Fujiwara M."/>
            <person name="Mori M."/>
            <person name="Tomita M."/>
            <person name="Arakawa K."/>
        </authorList>
    </citation>
    <scope>NUCLEOTIDE SEQUENCE [LARGE SCALE GENOMIC DNA]</scope>
</reference>
<dbReference type="AlphaFoldDB" id="A0A4Y2W397"/>
<gene>
    <name evidence="2" type="ORF">AVEN_236961_1</name>
</gene>
<evidence type="ECO:0000256" key="1">
    <source>
        <dbReference type="SAM" id="Phobius"/>
    </source>
</evidence>
<dbReference type="Proteomes" id="UP000499080">
    <property type="component" value="Unassembled WGS sequence"/>
</dbReference>
<evidence type="ECO:0000313" key="2">
    <source>
        <dbReference type="EMBL" id="GBO31442.1"/>
    </source>
</evidence>
<name>A0A4Y2W397_ARAVE</name>
<evidence type="ECO:0000313" key="3">
    <source>
        <dbReference type="Proteomes" id="UP000499080"/>
    </source>
</evidence>
<sequence length="88" mass="10012">DPFILYKISFVWIAPIGLFLTLCATFLAILFTGSWRHNVIPANSKCLSPVTKLWIRSSRIQEPYVIPEEQTALTAMNGFERTIDVVKI</sequence>
<dbReference type="EMBL" id="BGPR01054733">
    <property type="protein sequence ID" value="GBO31442.1"/>
    <property type="molecule type" value="Genomic_DNA"/>
</dbReference>
<keyword evidence="3" id="KW-1185">Reference proteome</keyword>
<proteinExistence type="predicted"/>
<keyword evidence="1" id="KW-0472">Membrane</keyword>
<organism evidence="2 3">
    <name type="scientific">Araneus ventricosus</name>
    <name type="common">Orbweaver spider</name>
    <name type="synonym">Epeira ventricosa</name>
    <dbReference type="NCBI Taxonomy" id="182803"/>
    <lineage>
        <taxon>Eukaryota</taxon>
        <taxon>Metazoa</taxon>
        <taxon>Ecdysozoa</taxon>
        <taxon>Arthropoda</taxon>
        <taxon>Chelicerata</taxon>
        <taxon>Arachnida</taxon>
        <taxon>Araneae</taxon>
        <taxon>Araneomorphae</taxon>
        <taxon>Entelegynae</taxon>
        <taxon>Araneoidea</taxon>
        <taxon>Araneidae</taxon>
        <taxon>Araneus</taxon>
    </lineage>
</organism>
<accession>A0A4Y2W397</accession>
<keyword evidence="1" id="KW-0812">Transmembrane</keyword>